<evidence type="ECO:0008006" key="3">
    <source>
        <dbReference type="Google" id="ProtNLM"/>
    </source>
</evidence>
<evidence type="ECO:0000313" key="2">
    <source>
        <dbReference type="Proteomes" id="UP000014417"/>
    </source>
</evidence>
<dbReference type="EMBL" id="AGZR01000009">
    <property type="protein sequence ID" value="EPD32003.1"/>
    <property type="molecule type" value="Genomic_DNA"/>
</dbReference>
<comment type="caution">
    <text evidence="1">The sequence shown here is derived from an EMBL/GenBank/DDBJ whole genome shotgun (WGS) entry which is preliminary data.</text>
</comment>
<reference evidence="1 2" key="1">
    <citation type="submission" date="2013-04" db="EMBL/GenBank/DDBJ databases">
        <title>The Genome Sequence of Propionimicrobium lymphophilum ACS-093-V-SCH5.</title>
        <authorList>
            <consortium name="The Broad Institute Genomics Platform"/>
            <person name="Earl A."/>
            <person name="Ward D."/>
            <person name="Feldgarden M."/>
            <person name="Gevers D."/>
            <person name="Saerens B."/>
            <person name="Vaneechoutte M."/>
            <person name="Walker B."/>
            <person name="Young S."/>
            <person name="Zeng Q."/>
            <person name="Gargeya S."/>
            <person name="Fitzgerald M."/>
            <person name="Haas B."/>
            <person name="Abouelleil A."/>
            <person name="Allen A.W."/>
            <person name="Alvarado L."/>
            <person name="Arachchi H.M."/>
            <person name="Berlin A.M."/>
            <person name="Chapman S.B."/>
            <person name="Gainer-Dewar J."/>
            <person name="Goldberg J."/>
            <person name="Griggs A."/>
            <person name="Gujja S."/>
            <person name="Hansen M."/>
            <person name="Howarth C."/>
            <person name="Imamovic A."/>
            <person name="Ireland A."/>
            <person name="Larimer J."/>
            <person name="McCowan C."/>
            <person name="Murphy C."/>
            <person name="Pearson M."/>
            <person name="Poon T.W."/>
            <person name="Priest M."/>
            <person name="Roberts A."/>
            <person name="Saif S."/>
            <person name="Shea T."/>
            <person name="Sisk P."/>
            <person name="Sykes S."/>
            <person name="Wortman J."/>
            <person name="Nusbaum C."/>
            <person name="Birren B."/>
        </authorList>
    </citation>
    <scope>NUCLEOTIDE SEQUENCE [LARGE SCALE GENOMIC DNA]</scope>
    <source>
        <strain evidence="1 2">ACS-093-V-SCH5</strain>
    </source>
</reference>
<protein>
    <recommendedName>
        <fullName evidence="3">MoaD family protein</fullName>
    </recommendedName>
</protein>
<keyword evidence="2" id="KW-1185">Reference proteome</keyword>
<gene>
    <name evidence="1" type="ORF">HMPREF9306_01563</name>
</gene>
<sequence>MELSVSYFAAAADFAGTRSEVISIPASCSVATLRNLLEEGKPEQFGKLIRVCALMLNGQQLHDGDEVSGGSLDVLPPFAGG</sequence>
<dbReference type="RefSeq" id="WP_016456385.1">
    <property type="nucleotide sequence ID" value="NZ_KE150269.1"/>
</dbReference>
<dbReference type="Gene3D" id="3.10.20.30">
    <property type="match status" value="1"/>
</dbReference>
<dbReference type="InterPro" id="IPR012675">
    <property type="entry name" value="Beta-grasp_dom_sf"/>
</dbReference>
<dbReference type="Proteomes" id="UP000014417">
    <property type="component" value="Unassembled WGS sequence"/>
</dbReference>
<dbReference type="Pfam" id="PF02597">
    <property type="entry name" value="ThiS"/>
    <property type="match status" value="1"/>
</dbReference>
<dbReference type="CDD" id="cd00754">
    <property type="entry name" value="Ubl_MoaD"/>
    <property type="match status" value="1"/>
</dbReference>
<dbReference type="PATRIC" id="fig|883161.3.peg.1552"/>
<accession>S2VWW9</accession>
<dbReference type="SUPFAM" id="SSF54285">
    <property type="entry name" value="MoaD/ThiS"/>
    <property type="match status" value="1"/>
</dbReference>
<dbReference type="HOGENOM" id="CLU_114601_2_2_11"/>
<dbReference type="InterPro" id="IPR003749">
    <property type="entry name" value="ThiS/MoaD-like"/>
</dbReference>
<dbReference type="AlphaFoldDB" id="S2VWW9"/>
<dbReference type="InterPro" id="IPR016155">
    <property type="entry name" value="Mopterin_synth/thiamin_S_b"/>
</dbReference>
<organism evidence="1 2">
    <name type="scientific">Propionimicrobium lymphophilum ACS-093-V-SCH5</name>
    <dbReference type="NCBI Taxonomy" id="883161"/>
    <lineage>
        <taxon>Bacteria</taxon>
        <taxon>Bacillati</taxon>
        <taxon>Actinomycetota</taxon>
        <taxon>Actinomycetes</taxon>
        <taxon>Propionibacteriales</taxon>
        <taxon>Propionibacteriaceae</taxon>
        <taxon>Propionimicrobium</taxon>
    </lineage>
</organism>
<evidence type="ECO:0000313" key="1">
    <source>
        <dbReference type="EMBL" id="EPD32003.1"/>
    </source>
</evidence>
<name>S2VWW9_9ACTN</name>
<dbReference type="OrthoDB" id="4331766at2"/>
<dbReference type="STRING" id="883161.HMPREF9306_01563"/>
<proteinExistence type="predicted"/>